<comment type="caution">
    <text evidence="1">The sequence shown here is derived from an EMBL/GenBank/DDBJ whole genome shotgun (WGS) entry which is preliminary data.</text>
</comment>
<dbReference type="Proteomes" id="UP000188597">
    <property type="component" value="Unassembled WGS sequence"/>
</dbReference>
<protein>
    <submittedName>
        <fullName evidence="1">Uncharacterized protein</fullName>
    </submittedName>
</protein>
<evidence type="ECO:0000313" key="2">
    <source>
        <dbReference type="Proteomes" id="UP000188597"/>
    </source>
</evidence>
<reference evidence="1 2" key="1">
    <citation type="submission" date="2016-11" db="EMBL/GenBank/DDBJ databases">
        <authorList>
            <person name="Jaros S."/>
            <person name="Januszkiewicz K."/>
            <person name="Wedrychowicz H."/>
        </authorList>
    </citation>
    <scope>NUCLEOTIDE SEQUENCE [LARGE SCALE GENOMIC DNA]</scope>
    <source>
        <strain evidence="1 2">Con a/3</strain>
    </source>
</reference>
<dbReference type="EMBL" id="MQMF01000002">
    <property type="protein sequence ID" value="OOE13141.1"/>
    <property type="molecule type" value="Genomic_DNA"/>
</dbReference>
<dbReference type="AlphaFoldDB" id="A0A1V3G9Q1"/>
<organism evidence="1 2">
    <name type="scientific">Fictibacillus arsenicus</name>
    <dbReference type="NCBI Taxonomy" id="255247"/>
    <lineage>
        <taxon>Bacteria</taxon>
        <taxon>Bacillati</taxon>
        <taxon>Bacillota</taxon>
        <taxon>Bacilli</taxon>
        <taxon>Bacillales</taxon>
        <taxon>Fictibacillaceae</taxon>
        <taxon>Fictibacillus</taxon>
    </lineage>
</organism>
<sequence length="103" mass="12288">MDYQIGEDHSGEHIITEEDRVQTIASIFGKVKWENAKVEMSRKEDMLLIFFYQNDLNEPERLEEYKIWFNKGMFTEIIDLNKNRYGKLDESDAVKLREAIPNK</sequence>
<accession>A0A1V3G9Q1</accession>
<evidence type="ECO:0000313" key="1">
    <source>
        <dbReference type="EMBL" id="OOE13141.1"/>
    </source>
</evidence>
<name>A0A1V3G9Q1_9BACL</name>
<gene>
    <name evidence="1" type="ORF">UN64_10000</name>
</gene>
<proteinExistence type="predicted"/>